<feature type="transmembrane region" description="Helical" evidence="10">
    <location>
        <begin position="369"/>
        <end position="387"/>
    </location>
</feature>
<dbReference type="GO" id="GO:0043048">
    <property type="term" value="P:dolichyl monophosphate biosynthetic process"/>
    <property type="evidence" value="ECO:0007669"/>
    <property type="project" value="TreeGrafter"/>
</dbReference>
<feature type="transmembrane region" description="Helical" evidence="10">
    <location>
        <begin position="12"/>
        <end position="35"/>
    </location>
</feature>
<dbReference type="Proteomes" id="UP001162131">
    <property type="component" value="Unassembled WGS sequence"/>
</dbReference>
<evidence type="ECO:0000256" key="5">
    <source>
        <dbReference type="ARBA" id="ARBA00022692"/>
    </source>
</evidence>
<sequence length="388" mass="43885">MDLLVEGSLIVAMNEFGIMKSFKITICYILLYFLIDFGRGRFKYLSLLSALLGKYLFTNAMTELGFLLIWFGIAYGLSLLKKSFKTVEANILGLIFASFYMLYFQGNLPYELSIPSQMVTSLGFFLLFLTLNSENQFPYIIISFLAISQGLYLIFDLKLIAFILLHYSMITTWAITTILGVIAVYFCKANFKLHPMVIRKLFHFLILQILLPGIFQDPILTSVAFLMAFWGFLMVETLRHIKIFGFLNEFLNSFIDTRDLGEVIVTHVYLLFGCGVPIIIGNFSNKNLLVMCSGLISLGIGDSMASLFGVKFGKKKWPKRKKTYIGTLAGWISMIIFAKLIGFELNLILIGALGIISLYETYTLLIDNLVLPLFSCGLVLLLNSVLYN</sequence>
<keyword evidence="7" id="KW-0256">Endoplasmic reticulum</keyword>
<keyword evidence="6" id="KW-0418">Kinase</keyword>
<protein>
    <recommendedName>
        <fullName evidence="3">dolichol kinase</fullName>
        <ecNumber evidence="3">2.7.1.108</ecNumber>
    </recommendedName>
</protein>
<name>A0AAU9KD57_9CILI</name>
<feature type="transmembrane region" description="Helical" evidence="10">
    <location>
        <begin position="221"/>
        <end position="239"/>
    </location>
</feature>
<feature type="transmembrane region" description="Helical" evidence="10">
    <location>
        <begin position="55"/>
        <end position="77"/>
    </location>
</feature>
<evidence type="ECO:0000256" key="8">
    <source>
        <dbReference type="ARBA" id="ARBA00022989"/>
    </source>
</evidence>
<gene>
    <name evidence="11" type="ORF">BSTOLATCC_MIC53196</name>
</gene>
<evidence type="ECO:0000256" key="3">
    <source>
        <dbReference type="ARBA" id="ARBA00012132"/>
    </source>
</evidence>
<feature type="transmembrane region" description="Helical" evidence="10">
    <location>
        <begin position="260"/>
        <end position="282"/>
    </location>
</feature>
<evidence type="ECO:0000256" key="9">
    <source>
        <dbReference type="ARBA" id="ARBA00023136"/>
    </source>
</evidence>
<feature type="transmembrane region" description="Helical" evidence="10">
    <location>
        <begin position="197"/>
        <end position="215"/>
    </location>
</feature>
<evidence type="ECO:0000256" key="6">
    <source>
        <dbReference type="ARBA" id="ARBA00022777"/>
    </source>
</evidence>
<proteinExistence type="inferred from homology"/>
<comment type="caution">
    <text evidence="11">The sequence shown here is derived from an EMBL/GenBank/DDBJ whole genome shotgun (WGS) entry which is preliminary data.</text>
</comment>
<evidence type="ECO:0000256" key="10">
    <source>
        <dbReference type="SAM" id="Phobius"/>
    </source>
</evidence>
<evidence type="ECO:0000256" key="7">
    <source>
        <dbReference type="ARBA" id="ARBA00022824"/>
    </source>
</evidence>
<keyword evidence="4" id="KW-0808">Transferase</keyword>
<dbReference type="EC" id="2.7.1.108" evidence="3"/>
<dbReference type="GO" id="GO:0004168">
    <property type="term" value="F:dolichol kinase activity"/>
    <property type="evidence" value="ECO:0007669"/>
    <property type="project" value="UniProtKB-EC"/>
</dbReference>
<dbReference type="GO" id="GO:0005789">
    <property type="term" value="C:endoplasmic reticulum membrane"/>
    <property type="evidence" value="ECO:0007669"/>
    <property type="project" value="UniProtKB-SubCell"/>
</dbReference>
<feature type="transmembrane region" description="Helical" evidence="10">
    <location>
        <begin position="161"/>
        <end position="185"/>
    </location>
</feature>
<keyword evidence="12" id="KW-1185">Reference proteome</keyword>
<keyword evidence="5 10" id="KW-0812">Transmembrane</keyword>
<dbReference type="InterPro" id="IPR032974">
    <property type="entry name" value="Polypren_kinase"/>
</dbReference>
<evidence type="ECO:0000313" key="11">
    <source>
        <dbReference type="EMBL" id="CAG9331117.1"/>
    </source>
</evidence>
<feature type="transmembrane region" description="Helical" evidence="10">
    <location>
        <begin position="331"/>
        <end position="357"/>
    </location>
</feature>
<feature type="transmembrane region" description="Helical" evidence="10">
    <location>
        <begin position="89"/>
        <end position="106"/>
    </location>
</feature>
<evidence type="ECO:0000256" key="1">
    <source>
        <dbReference type="ARBA" id="ARBA00004477"/>
    </source>
</evidence>
<dbReference type="PANTHER" id="PTHR13205:SF15">
    <property type="entry name" value="DOLICHOL KINASE"/>
    <property type="match status" value="1"/>
</dbReference>
<comment type="subcellular location">
    <subcellularLocation>
        <location evidence="1">Endoplasmic reticulum membrane</location>
        <topology evidence="1">Multi-pass membrane protein</topology>
    </subcellularLocation>
</comment>
<feature type="transmembrane region" description="Helical" evidence="10">
    <location>
        <begin position="137"/>
        <end position="155"/>
    </location>
</feature>
<dbReference type="PANTHER" id="PTHR13205">
    <property type="entry name" value="TRANSMEMBRANE PROTEIN 15-RELATED"/>
    <property type="match status" value="1"/>
</dbReference>
<reference evidence="11" key="1">
    <citation type="submission" date="2021-09" db="EMBL/GenBank/DDBJ databases">
        <authorList>
            <consortium name="AG Swart"/>
            <person name="Singh M."/>
            <person name="Singh A."/>
            <person name="Seah K."/>
            <person name="Emmerich C."/>
        </authorList>
    </citation>
    <scope>NUCLEOTIDE SEQUENCE</scope>
    <source>
        <strain evidence="11">ATCC30299</strain>
    </source>
</reference>
<feature type="transmembrane region" description="Helical" evidence="10">
    <location>
        <begin position="112"/>
        <end position="130"/>
    </location>
</feature>
<evidence type="ECO:0000256" key="2">
    <source>
        <dbReference type="ARBA" id="ARBA00010794"/>
    </source>
</evidence>
<organism evidence="11 12">
    <name type="scientific">Blepharisma stoltei</name>
    <dbReference type="NCBI Taxonomy" id="1481888"/>
    <lineage>
        <taxon>Eukaryota</taxon>
        <taxon>Sar</taxon>
        <taxon>Alveolata</taxon>
        <taxon>Ciliophora</taxon>
        <taxon>Postciliodesmatophora</taxon>
        <taxon>Heterotrichea</taxon>
        <taxon>Heterotrichida</taxon>
        <taxon>Blepharismidae</taxon>
        <taxon>Blepharisma</taxon>
    </lineage>
</organism>
<feature type="transmembrane region" description="Helical" evidence="10">
    <location>
        <begin position="288"/>
        <end position="310"/>
    </location>
</feature>
<comment type="similarity">
    <text evidence="2">Belongs to the polyprenol kinase family.</text>
</comment>
<keyword evidence="9 10" id="KW-0472">Membrane</keyword>
<accession>A0AAU9KD57</accession>
<dbReference type="EMBL" id="CAJZBQ010000053">
    <property type="protein sequence ID" value="CAG9331117.1"/>
    <property type="molecule type" value="Genomic_DNA"/>
</dbReference>
<evidence type="ECO:0000313" key="12">
    <source>
        <dbReference type="Proteomes" id="UP001162131"/>
    </source>
</evidence>
<dbReference type="AlphaFoldDB" id="A0AAU9KD57"/>
<keyword evidence="8 10" id="KW-1133">Transmembrane helix</keyword>
<evidence type="ECO:0000256" key="4">
    <source>
        <dbReference type="ARBA" id="ARBA00022679"/>
    </source>
</evidence>